<evidence type="ECO:0000313" key="1">
    <source>
        <dbReference type="EMBL" id="CAB4142995.1"/>
    </source>
</evidence>
<reference evidence="2" key="1">
    <citation type="submission" date="2020-04" db="EMBL/GenBank/DDBJ databases">
        <authorList>
            <person name="Chiriac C."/>
            <person name="Salcher M."/>
            <person name="Ghai R."/>
            <person name="Kavagutti S V."/>
        </authorList>
    </citation>
    <scope>NUCLEOTIDE SEQUENCE</scope>
</reference>
<gene>
    <name evidence="1" type="ORF">UFOVP436_57</name>
    <name evidence="2" type="ORF">UFOVP784_57</name>
</gene>
<protein>
    <submittedName>
        <fullName evidence="2">Uncharacterized protein</fullName>
    </submittedName>
</protein>
<dbReference type="EMBL" id="LR796737">
    <property type="protein sequence ID" value="CAB4162534.1"/>
    <property type="molecule type" value="Genomic_DNA"/>
</dbReference>
<evidence type="ECO:0000313" key="2">
    <source>
        <dbReference type="EMBL" id="CAB4162534.1"/>
    </source>
</evidence>
<accession>A0A6J5P4T8</accession>
<proteinExistence type="predicted"/>
<organism evidence="2">
    <name type="scientific">uncultured Caudovirales phage</name>
    <dbReference type="NCBI Taxonomy" id="2100421"/>
    <lineage>
        <taxon>Viruses</taxon>
        <taxon>Duplodnaviria</taxon>
        <taxon>Heunggongvirae</taxon>
        <taxon>Uroviricota</taxon>
        <taxon>Caudoviricetes</taxon>
        <taxon>Peduoviridae</taxon>
        <taxon>Maltschvirus</taxon>
        <taxon>Maltschvirus maltsch</taxon>
    </lineage>
</organism>
<name>A0A6J5P4T8_9CAUD</name>
<sequence>MRDFGIAKRISSMPTSYKSLGARGFAKAHSKKIGMGAAGIAAGRSVIGGRRSGLDKTRGRPTGMYNY</sequence>
<dbReference type="EMBL" id="LR796418">
    <property type="protein sequence ID" value="CAB4142995.1"/>
    <property type="molecule type" value="Genomic_DNA"/>
</dbReference>